<accession>A0A0B2UJT0</accession>
<comment type="subcellular location">
    <subcellularLocation>
        <location evidence="1">Membrane</location>
    </subcellularLocation>
</comment>
<dbReference type="RefSeq" id="XP_014563660.1">
    <property type="nucleotide sequence ID" value="XM_014708174.1"/>
</dbReference>
<keyword evidence="12 15" id="KW-0012">Acyltransferase</keyword>
<proteinExistence type="inferred from homology"/>
<evidence type="ECO:0000256" key="4">
    <source>
        <dbReference type="ARBA" id="ARBA00022516"/>
    </source>
</evidence>
<keyword evidence="8" id="KW-0443">Lipid metabolism</keyword>
<evidence type="ECO:0000256" key="5">
    <source>
        <dbReference type="ARBA" id="ARBA00022679"/>
    </source>
</evidence>
<evidence type="ECO:0000256" key="8">
    <source>
        <dbReference type="ARBA" id="ARBA00023098"/>
    </source>
</evidence>
<reference evidence="15 16" key="1">
    <citation type="journal article" date="2014" name="MBio">
        <title>The Ordospora colligata genome; evolution of extreme reduction in microsporidia and host-to-parasite horizontal gene transfer.</title>
        <authorList>
            <person name="Pombert J.-F."/>
            <person name="Haag K.L."/>
            <person name="Beidas S."/>
            <person name="Ebert D."/>
            <person name="Keeling P.J."/>
        </authorList>
    </citation>
    <scope>NUCLEOTIDE SEQUENCE [LARGE SCALE GENOMIC DNA]</scope>
    <source>
        <strain evidence="15 16">OC4</strain>
    </source>
</reference>
<keyword evidence="5 15" id="KW-0808">Transferase</keyword>
<dbReference type="GeneID" id="26261677"/>
<keyword evidence="4" id="KW-0444">Lipid biosynthesis</keyword>
<dbReference type="PANTHER" id="PTHR23063">
    <property type="entry name" value="PHOSPHOLIPID ACYLTRANSFERASE"/>
    <property type="match status" value="1"/>
</dbReference>
<comment type="similarity">
    <text evidence="3">Belongs to the 1-acyl-sn-glycerol-3-phosphate acyltransferase family.</text>
</comment>
<dbReference type="GO" id="GO:0005783">
    <property type="term" value="C:endoplasmic reticulum"/>
    <property type="evidence" value="ECO:0007669"/>
    <property type="project" value="TreeGrafter"/>
</dbReference>
<dbReference type="GO" id="GO:0016020">
    <property type="term" value="C:membrane"/>
    <property type="evidence" value="ECO:0007669"/>
    <property type="project" value="UniProtKB-SubCell"/>
</dbReference>
<dbReference type="SUPFAM" id="SSF69593">
    <property type="entry name" value="Glycerol-3-phosphate (1)-acyltransferase"/>
    <property type="match status" value="1"/>
</dbReference>
<protein>
    <submittedName>
        <fullName evidence="15">1-acyl-SN-glycerol-3-phosphate acyltransferase</fullName>
    </submittedName>
</protein>
<keyword evidence="11" id="KW-1208">Phospholipid metabolism</keyword>
<dbReference type="OrthoDB" id="202234at2759"/>
<dbReference type="GO" id="GO:0019432">
    <property type="term" value="P:triglyceride biosynthetic process"/>
    <property type="evidence" value="ECO:0007669"/>
    <property type="project" value="TreeGrafter"/>
</dbReference>
<dbReference type="HOGENOM" id="CLU_031891_0_0_1"/>
<organism evidence="15 16">
    <name type="scientific">Ordospora colligata OC4</name>
    <dbReference type="NCBI Taxonomy" id="1354746"/>
    <lineage>
        <taxon>Eukaryota</taxon>
        <taxon>Fungi</taxon>
        <taxon>Fungi incertae sedis</taxon>
        <taxon>Microsporidia</taxon>
        <taxon>Ordosporidae</taxon>
        <taxon>Ordospora</taxon>
    </lineage>
</organism>
<keyword evidence="16" id="KW-1185">Reference proteome</keyword>
<evidence type="ECO:0000256" key="9">
    <source>
        <dbReference type="ARBA" id="ARBA00023136"/>
    </source>
</evidence>
<evidence type="ECO:0000256" key="10">
    <source>
        <dbReference type="ARBA" id="ARBA00023209"/>
    </source>
</evidence>
<evidence type="ECO:0000256" key="7">
    <source>
        <dbReference type="ARBA" id="ARBA00022989"/>
    </source>
</evidence>
<gene>
    <name evidence="15" type="ORF">M896_050240</name>
</gene>
<dbReference type="VEuPathDB" id="MicrosporidiaDB:M896_050240"/>
<dbReference type="CDD" id="cd07991">
    <property type="entry name" value="LPLAT_LPCAT1-like"/>
    <property type="match status" value="1"/>
</dbReference>
<feature type="domain" description="Phospholipid/glycerol acyltransferase" evidence="14">
    <location>
        <begin position="121"/>
        <end position="233"/>
    </location>
</feature>
<evidence type="ECO:0000256" key="13">
    <source>
        <dbReference type="SAM" id="Phobius"/>
    </source>
</evidence>
<dbReference type="GO" id="GO:0008654">
    <property type="term" value="P:phospholipid biosynthetic process"/>
    <property type="evidence" value="ECO:0007669"/>
    <property type="project" value="UniProtKB-KW"/>
</dbReference>
<dbReference type="InterPro" id="IPR045252">
    <property type="entry name" value="LPCAT1-like"/>
</dbReference>
<comment type="caution">
    <text evidence="15">The sequence shown here is derived from an EMBL/GenBank/DDBJ whole genome shotgun (WGS) entry which is preliminary data.</text>
</comment>
<keyword evidence="9 13" id="KW-0472">Membrane</keyword>
<evidence type="ECO:0000256" key="6">
    <source>
        <dbReference type="ARBA" id="ARBA00022692"/>
    </source>
</evidence>
<dbReference type="SMART" id="SM00563">
    <property type="entry name" value="PlsC"/>
    <property type="match status" value="1"/>
</dbReference>
<evidence type="ECO:0000256" key="1">
    <source>
        <dbReference type="ARBA" id="ARBA00004370"/>
    </source>
</evidence>
<dbReference type="InParanoid" id="A0A0B2UJT0"/>
<dbReference type="STRING" id="1354746.A0A0B2UJT0"/>
<dbReference type="Proteomes" id="UP000031056">
    <property type="component" value="Unassembled WGS sequence"/>
</dbReference>
<dbReference type="GO" id="GO:0004366">
    <property type="term" value="F:glycerol-3-phosphate O-acyltransferase activity"/>
    <property type="evidence" value="ECO:0007669"/>
    <property type="project" value="TreeGrafter"/>
</dbReference>
<evidence type="ECO:0000313" key="16">
    <source>
        <dbReference type="Proteomes" id="UP000031056"/>
    </source>
</evidence>
<dbReference type="PANTHER" id="PTHR23063:SF2">
    <property type="entry name" value="GLYCEROL-3-PHOSPHATE ACYLTRANSFERASE 4, ISOFORM D-RELATED"/>
    <property type="match status" value="1"/>
</dbReference>
<dbReference type="InterPro" id="IPR002123">
    <property type="entry name" value="Plipid/glycerol_acylTrfase"/>
</dbReference>
<evidence type="ECO:0000259" key="14">
    <source>
        <dbReference type="SMART" id="SM00563"/>
    </source>
</evidence>
<dbReference type="Pfam" id="PF01553">
    <property type="entry name" value="Acyltransferase"/>
    <property type="match status" value="1"/>
</dbReference>
<name>A0A0B2UJT0_9MICR</name>
<evidence type="ECO:0000256" key="2">
    <source>
        <dbReference type="ARBA" id="ARBA00005189"/>
    </source>
</evidence>
<evidence type="ECO:0000256" key="12">
    <source>
        <dbReference type="ARBA" id="ARBA00023315"/>
    </source>
</evidence>
<evidence type="ECO:0000313" key="15">
    <source>
        <dbReference type="EMBL" id="KHN69618.1"/>
    </source>
</evidence>
<dbReference type="AlphaFoldDB" id="A0A0B2UJT0"/>
<dbReference type="EMBL" id="JOKQ01000005">
    <property type="protein sequence ID" value="KHN69618.1"/>
    <property type="molecule type" value="Genomic_DNA"/>
</dbReference>
<evidence type="ECO:0000256" key="11">
    <source>
        <dbReference type="ARBA" id="ARBA00023264"/>
    </source>
</evidence>
<keyword evidence="6 13" id="KW-0812">Transmembrane</keyword>
<evidence type="ECO:0000256" key="3">
    <source>
        <dbReference type="ARBA" id="ARBA00008655"/>
    </source>
</evidence>
<comment type="pathway">
    <text evidence="2">Lipid metabolism.</text>
</comment>
<feature type="transmembrane region" description="Helical" evidence="13">
    <location>
        <begin position="55"/>
        <end position="78"/>
    </location>
</feature>
<keyword evidence="7 13" id="KW-1133">Transmembrane helix</keyword>
<sequence>MALRKRTFLHDAIDMISMGSHTLESDDFTRCFQPISGIEMDSSGIFYTFSFLIRYFVLFPVRLTFFTTCMAIFCLMVMRYTITGNNKHLDSAFMFINKSLMMSTNAKIKHIGEKVRLNEPHVYVANHTSFFDFMLLSSYKFPHACVSENHGGLFSFLFKLILTRNGSIAFKRSERVDRRLVVEKLKLHVQNTQQAPMLIFPEGTCVNNKFSVLFQKGAFELGVAICPVAIKFKRGLFDPYWNRRVNGFATHMFYLMTRWRVEAEVRWMQPVRIMKGENPTQFSHRVKMLISKSAGLKNTLWNGLLKSRPAIKDREMLGEAYLITYEKMASKGFCKNEQKTDKNKFYLCDENIDNTSTRNHLYFEAAIPYKKFQNEVLKEYLRLKELPQTELKFLLTNHKSVSDSLEDTNARMFCNCQSKM</sequence>
<keyword evidence="10" id="KW-0594">Phospholipid biosynthesis</keyword>